<evidence type="ECO:0000313" key="1">
    <source>
        <dbReference type="EMBL" id="KAI7987377.1"/>
    </source>
</evidence>
<dbReference type="Proteomes" id="UP001060215">
    <property type="component" value="Chromosome 14"/>
</dbReference>
<accession>A0ACC0FH03</accession>
<dbReference type="EMBL" id="CM045771">
    <property type="protein sequence ID" value="KAI7987377.1"/>
    <property type="molecule type" value="Genomic_DNA"/>
</dbReference>
<name>A0ACC0FH03_9ERIC</name>
<keyword evidence="2" id="KW-1185">Reference proteome</keyword>
<evidence type="ECO:0000313" key="2">
    <source>
        <dbReference type="Proteomes" id="UP001060215"/>
    </source>
</evidence>
<sequence>MSRGKAKTEIGLSSCKLSVRQAGLDLDSRVLQVGNDLIGERREGEEAVSSGKRCRWCRRQRNTFAVAHVFGGSGINSVAGIQDQLIPEPDVTGEWSQFSQFGILKLLVEARFHYFKPCFLNSTEFCPS</sequence>
<comment type="caution">
    <text evidence="1">The sequence shown here is derived from an EMBL/GenBank/DDBJ whole genome shotgun (WGS) entry which is preliminary data.</text>
</comment>
<proteinExistence type="predicted"/>
<gene>
    <name evidence="1" type="ORF">LOK49_LG13G02714</name>
</gene>
<protein>
    <submittedName>
        <fullName evidence="1">Uncharacterized protein</fullName>
    </submittedName>
</protein>
<reference evidence="1 2" key="1">
    <citation type="journal article" date="2022" name="Plant J.">
        <title>Chromosome-level genome of Camellia lanceoleosa provides a valuable resource for understanding genome evolution and self-incompatibility.</title>
        <authorList>
            <person name="Gong W."/>
            <person name="Xiao S."/>
            <person name="Wang L."/>
            <person name="Liao Z."/>
            <person name="Chang Y."/>
            <person name="Mo W."/>
            <person name="Hu G."/>
            <person name="Li W."/>
            <person name="Zhao G."/>
            <person name="Zhu H."/>
            <person name="Hu X."/>
            <person name="Ji K."/>
            <person name="Xiang X."/>
            <person name="Song Q."/>
            <person name="Yuan D."/>
            <person name="Jin S."/>
            <person name="Zhang L."/>
        </authorList>
    </citation>
    <scope>NUCLEOTIDE SEQUENCE [LARGE SCALE GENOMIC DNA]</scope>
    <source>
        <strain evidence="1">SQ_2022a</strain>
    </source>
</reference>
<organism evidence="1 2">
    <name type="scientific">Camellia lanceoleosa</name>
    <dbReference type="NCBI Taxonomy" id="1840588"/>
    <lineage>
        <taxon>Eukaryota</taxon>
        <taxon>Viridiplantae</taxon>
        <taxon>Streptophyta</taxon>
        <taxon>Embryophyta</taxon>
        <taxon>Tracheophyta</taxon>
        <taxon>Spermatophyta</taxon>
        <taxon>Magnoliopsida</taxon>
        <taxon>eudicotyledons</taxon>
        <taxon>Gunneridae</taxon>
        <taxon>Pentapetalae</taxon>
        <taxon>asterids</taxon>
        <taxon>Ericales</taxon>
        <taxon>Theaceae</taxon>
        <taxon>Camellia</taxon>
    </lineage>
</organism>